<evidence type="ECO:0000256" key="5">
    <source>
        <dbReference type="ARBA" id="ARBA00023125"/>
    </source>
</evidence>
<evidence type="ECO:0000256" key="1">
    <source>
        <dbReference type="ARBA" id="ARBA00022723"/>
    </source>
</evidence>
<dbReference type="GO" id="GO:0008270">
    <property type="term" value="F:zinc ion binding"/>
    <property type="evidence" value="ECO:0007669"/>
    <property type="project" value="UniProtKB-KW"/>
</dbReference>
<dbReference type="PANTHER" id="PTHR46011">
    <property type="entry name" value="NUCLEAR HORMONE RECEPTOR FAMILY MEMBER NHR-86-RELATED"/>
    <property type="match status" value="1"/>
</dbReference>
<dbReference type="Pfam" id="PF00105">
    <property type="entry name" value="zf-C4"/>
    <property type="match status" value="1"/>
</dbReference>
<dbReference type="GO" id="GO:0043565">
    <property type="term" value="F:sequence-specific DNA binding"/>
    <property type="evidence" value="ECO:0007669"/>
    <property type="project" value="InterPro"/>
</dbReference>
<keyword evidence="2" id="KW-0863">Zinc-finger</keyword>
<dbReference type="Gene3D" id="3.30.50.10">
    <property type="entry name" value="Erythroid Transcription Factor GATA-1, subunit A"/>
    <property type="match status" value="1"/>
</dbReference>
<keyword evidence="3" id="KW-0862">Zinc</keyword>
<keyword evidence="7" id="KW-0675">Receptor</keyword>
<dbReference type="PROSITE" id="PS00031">
    <property type="entry name" value="NUCLEAR_REC_DBD_1"/>
    <property type="match status" value="1"/>
</dbReference>
<dbReference type="WBParaSite" id="ACRNAN_Path_89.g329.t1">
    <property type="protein sequence ID" value="ACRNAN_Path_89.g329.t1"/>
    <property type="gene ID" value="ACRNAN_Path_89.g329"/>
</dbReference>
<keyword evidence="5" id="KW-0238">DNA-binding</keyword>
<feature type="domain" description="Nuclear receptor" evidence="9">
    <location>
        <begin position="3"/>
        <end position="79"/>
    </location>
</feature>
<dbReference type="AlphaFoldDB" id="A0A914CDE5"/>
<protein>
    <submittedName>
        <fullName evidence="11">Nuclear receptor domain-containing protein</fullName>
    </submittedName>
</protein>
<dbReference type="InterPro" id="IPR013088">
    <property type="entry name" value="Znf_NHR/GATA"/>
</dbReference>
<dbReference type="SUPFAM" id="SSF48508">
    <property type="entry name" value="Nuclear receptor ligand-binding domain"/>
    <property type="match status" value="1"/>
</dbReference>
<dbReference type="Proteomes" id="UP000887540">
    <property type="component" value="Unplaced"/>
</dbReference>
<evidence type="ECO:0000313" key="11">
    <source>
        <dbReference type="WBParaSite" id="ACRNAN_Path_89.g329.t1"/>
    </source>
</evidence>
<name>A0A914CDE5_9BILA</name>
<keyword evidence="8" id="KW-0539">Nucleus</keyword>
<evidence type="ECO:0000259" key="9">
    <source>
        <dbReference type="PROSITE" id="PS51030"/>
    </source>
</evidence>
<keyword evidence="4" id="KW-0805">Transcription regulation</keyword>
<evidence type="ECO:0000256" key="7">
    <source>
        <dbReference type="ARBA" id="ARBA00023170"/>
    </source>
</evidence>
<keyword evidence="6" id="KW-0804">Transcription</keyword>
<dbReference type="PROSITE" id="PS51030">
    <property type="entry name" value="NUCLEAR_REC_DBD_2"/>
    <property type="match status" value="1"/>
</dbReference>
<evidence type="ECO:0000256" key="8">
    <source>
        <dbReference type="ARBA" id="ARBA00023242"/>
    </source>
</evidence>
<evidence type="ECO:0000256" key="6">
    <source>
        <dbReference type="ARBA" id="ARBA00023163"/>
    </source>
</evidence>
<dbReference type="SUPFAM" id="SSF57716">
    <property type="entry name" value="Glucocorticoid receptor-like (DNA-binding domain)"/>
    <property type="match status" value="1"/>
</dbReference>
<reference evidence="11" key="1">
    <citation type="submission" date="2022-11" db="UniProtKB">
        <authorList>
            <consortium name="WormBaseParasite"/>
        </authorList>
    </citation>
    <scope>IDENTIFICATION</scope>
</reference>
<evidence type="ECO:0000256" key="2">
    <source>
        <dbReference type="ARBA" id="ARBA00022771"/>
    </source>
</evidence>
<organism evidence="10 11">
    <name type="scientific">Acrobeloides nanus</name>
    <dbReference type="NCBI Taxonomy" id="290746"/>
    <lineage>
        <taxon>Eukaryota</taxon>
        <taxon>Metazoa</taxon>
        <taxon>Ecdysozoa</taxon>
        <taxon>Nematoda</taxon>
        <taxon>Chromadorea</taxon>
        <taxon>Rhabditida</taxon>
        <taxon>Tylenchina</taxon>
        <taxon>Cephalobomorpha</taxon>
        <taxon>Cephaloboidea</taxon>
        <taxon>Cephalobidae</taxon>
        <taxon>Acrobeloides</taxon>
    </lineage>
</organism>
<keyword evidence="10" id="KW-1185">Reference proteome</keyword>
<dbReference type="SMART" id="SM00399">
    <property type="entry name" value="ZnF_C4"/>
    <property type="match status" value="1"/>
</dbReference>
<dbReference type="GO" id="GO:0003700">
    <property type="term" value="F:DNA-binding transcription factor activity"/>
    <property type="evidence" value="ECO:0007669"/>
    <property type="project" value="InterPro"/>
</dbReference>
<sequence>METKPCDVCCLDDVQYMHFGAYVCGACSAFFRRSIAEYKSYVCGKDNKCNVTKELRNSCRACRLKRCLDVGMYIEKDVNGLCTQEGQMINKFSATSINNVQPFEIKKEEMESSNQTSLLNRILQGIKAYLSAQKALYVVEHPNKTLFNLEFEKDTKAEWNRIERYCIFAINSMLNEYFEPYKLMQGSQKRLIVKNVFTKIIFLIKCYQTSIYYPDPEDNRVVTHYGYYFSHETNEYFFSSEVMMKNIEDFYRLHNHYLDEKRAISMKLIKYGIRDIDIAALSYMMFSQECEKYSLCTAEIEINKGLLFDDYHKNLINTYGFEKSGAKFANVLSLLNDITELQLILYEFRIIGRVFSTNFVDIWDGLILDNITMENIVSQ</sequence>
<keyword evidence="1" id="KW-0479">Metal-binding</keyword>
<dbReference type="InterPro" id="IPR001628">
    <property type="entry name" value="Znf_hrmn_rcpt"/>
</dbReference>
<accession>A0A914CDE5</accession>
<evidence type="ECO:0000313" key="10">
    <source>
        <dbReference type="Proteomes" id="UP000887540"/>
    </source>
</evidence>
<dbReference type="InterPro" id="IPR035500">
    <property type="entry name" value="NHR-like_dom_sf"/>
</dbReference>
<proteinExistence type="predicted"/>
<evidence type="ECO:0000256" key="3">
    <source>
        <dbReference type="ARBA" id="ARBA00022833"/>
    </source>
</evidence>
<dbReference type="PRINTS" id="PR00047">
    <property type="entry name" value="STROIDFINGER"/>
</dbReference>
<evidence type="ECO:0000256" key="4">
    <source>
        <dbReference type="ARBA" id="ARBA00023015"/>
    </source>
</evidence>